<gene>
    <name evidence="2" type="ORF">DM01DRAFT_1333926</name>
</gene>
<evidence type="ECO:0000313" key="3">
    <source>
        <dbReference type="Proteomes" id="UP000242146"/>
    </source>
</evidence>
<dbReference type="Proteomes" id="UP000242146">
    <property type="component" value="Unassembled WGS sequence"/>
</dbReference>
<evidence type="ECO:0000313" key="2">
    <source>
        <dbReference type="EMBL" id="ORX58272.1"/>
    </source>
</evidence>
<feature type="compositionally biased region" description="Polar residues" evidence="1">
    <location>
        <begin position="71"/>
        <end position="81"/>
    </location>
</feature>
<comment type="caution">
    <text evidence="2">The sequence shown here is derived from an EMBL/GenBank/DDBJ whole genome shotgun (WGS) entry which is preliminary data.</text>
</comment>
<evidence type="ECO:0000256" key="1">
    <source>
        <dbReference type="SAM" id="MobiDB-lite"/>
    </source>
</evidence>
<sequence>MSRFVGFFTKARQHLDELHEERAAQTSTTTSANGCENKQNPKFLADPTRTEAEPEVVGHFTDPMGARKRFSNTSDVTDTGA</sequence>
<accession>A0A1X2GPB8</accession>
<feature type="compositionally biased region" description="Polar residues" evidence="1">
    <location>
        <begin position="24"/>
        <end position="40"/>
    </location>
</feature>
<feature type="region of interest" description="Disordered" evidence="1">
    <location>
        <begin position="19"/>
        <end position="81"/>
    </location>
</feature>
<dbReference type="EMBL" id="MCGT01000007">
    <property type="protein sequence ID" value="ORX58272.1"/>
    <property type="molecule type" value="Genomic_DNA"/>
</dbReference>
<organism evidence="2 3">
    <name type="scientific">Hesseltinella vesiculosa</name>
    <dbReference type="NCBI Taxonomy" id="101127"/>
    <lineage>
        <taxon>Eukaryota</taxon>
        <taxon>Fungi</taxon>
        <taxon>Fungi incertae sedis</taxon>
        <taxon>Mucoromycota</taxon>
        <taxon>Mucoromycotina</taxon>
        <taxon>Mucoromycetes</taxon>
        <taxon>Mucorales</taxon>
        <taxon>Cunninghamellaceae</taxon>
        <taxon>Hesseltinella</taxon>
    </lineage>
</organism>
<dbReference type="AlphaFoldDB" id="A0A1X2GPB8"/>
<keyword evidence="3" id="KW-1185">Reference proteome</keyword>
<reference evidence="2 3" key="1">
    <citation type="submission" date="2016-07" db="EMBL/GenBank/DDBJ databases">
        <title>Pervasive Adenine N6-methylation of Active Genes in Fungi.</title>
        <authorList>
            <consortium name="DOE Joint Genome Institute"/>
            <person name="Mondo S.J."/>
            <person name="Dannebaum R.O."/>
            <person name="Kuo R.C."/>
            <person name="Labutti K."/>
            <person name="Haridas S."/>
            <person name="Kuo A."/>
            <person name="Salamov A."/>
            <person name="Ahrendt S.R."/>
            <person name="Lipzen A."/>
            <person name="Sullivan W."/>
            <person name="Andreopoulos W.B."/>
            <person name="Clum A."/>
            <person name="Lindquist E."/>
            <person name="Daum C."/>
            <person name="Ramamoorthy G.K."/>
            <person name="Gryganskyi A."/>
            <person name="Culley D."/>
            <person name="Magnuson J.K."/>
            <person name="James T.Y."/>
            <person name="O'Malley M.A."/>
            <person name="Stajich J.E."/>
            <person name="Spatafora J.W."/>
            <person name="Visel A."/>
            <person name="Grigoriev I.V."/>
        </authorList>
    </citation>
    <scope>NUCLEOTIDE SEQUENCE [LARGE SCALE GENOMIC DNA]</scope>
    <source>
        <strain evidence="2 3">NRRL 3301</strain>
    </source>
</reference>
<proteinExistence type="predicted"/>
<name>A0A1X2GPB8_9FUNG</name>
<dbReference type="OrthoDB" id="2355621at2759"/>
<protein>
    <submittedName>
        <fullName evidence="2">Uncharacterized protein</fullName>
    </submittedName>
</protein>